<dbReference type="EMBL" id="JBBUTH010000004">
    <property type="protein sequence ID" value="MEK8050610.1"/>
    <property type="molecule type" value="Genomic_DNA"/>
</dbReference>
<sequence>MAARAWRRTAVAAAMGAMALQAQALVTVSGPVAYAPAPVLLGPGDTAEPGTTAWIGARWVGSGDAAITVDGGSFLQLARLALASGGTPGQVSGLITGTGTRVELVSSGTGSQVQRLNVGDWGNATLTVSGGAVLDTRGNQAPCLIAFHYCDSFVGSAAGDTAVLNLSGAGTRVNIGQTLYVAQPGLGITALDGYDYGVPGGTTRGTVNITDGALLSVDRASLGPVHWSTHATGFERNFAEVNVRGAGSRWVVTGGTTVLNHATGETGLTGAGIGTANDSNAWATINITDGGVVEIQGSNDTVNYVNLTQTGSSRSGTSGGRTDMRITGTGSQLRYTSQAGILQVGRALGTASLLVSDGGSVDGLWYLSIGRDAATGQMSIDGASAFVRLNSWASAVANQPSGTSGTASVDIGRGGTGTLNVRNGGQLLLEGDRFLDGGTALTLGRGAASSGTLNISGTGSLVQLRSTSSTPGGGAGESRNPSVFIGRDGTGILDISAGGRLVLDGGGVSTVANRRSTALYVGGFSETAVGGKGVATVSGAGSEIRVSGNDSFFAVGVGPQASGQLVLRSGAAVNSMNLVLGRRGGVGVLSADAATLNFTGQQAAGTQSGAAFVVADGGGVGVATLANGTVMTLSNAGSAGAGFTIGGSPYAGGGEGSLTLSGGSRLVVTAGSGLANGNVGRDGSGFLRLRGASSVDLGDGNLYIGRLSGSDGTVIASEGSTVTAGWVGVGARKTDTGDVDGGTGTFVLINSTLNAGQIVIGSNGFLGGTGTINGVVTNRGIFAPGNSPGRLAINGGFIAEAGSRLILEVESDGQGGFKTDELVFQAGQPLNLSGLTVEFRFLGATDPKAFLDSGRFQTSTFFELTDAGGTPGELAPAAFGQVRFEASAAAYTISHFSFDAATGAGNFTSAPVPEPRSVALLLAGLAVLGWRARRRG</sequence>
<organism evidence="3 4">
    <name type="scientific">Pseudaquabacterium inlustre</name>
    <dbReference type="NCBI Taxonomy" id="2984192"/>
    <lineage>
        <taxon>Bacteria</taxon>
        <taxon>Pseudomonadati</taxon>
        <taxon>Pseudomonadota</taxon>
        <taxon>Betaproteobacteria</taxon>
        <taxon>Burkholderiales</taxon>
        <taxon>Sphaerotilaceae</taxon>
        <taxon>Pseudaquabacterium</taxon>
    </lineage>
</organism>
<comment type="caution">
    <text evidence="3">The sequence shown here is derived from an EMBL/GenBank/DDBJ whole genome shotgun (WGS) entry which is preliminary data.</text>
</comment>
<dbReference type="NCBIfam" id="TIGR02595">
    <property type="entry name" value="PEP_CTERM"/>
    <property type="match status" value="1"/>
</dbReference>
<name>A0ABU9CJI3_9BURK</name>
<evidence type="ECO:0000313" key="4">
    <source>
        <dbReference type="Proteomes" id="UP001365405"/>
    </source>
</evidence>
<dbReference type="Pfam" id="PF07589">
    <property type="entry name" value="PEP-CTERM"/>
    <property type="match status" value="1"/>
</dbReference>
<dbReference type="Proteomes" id="UP001365405">
    <property type="component" value="Unassembled WGS sequence"/>
</dbReference>
<evidence type="ECO:0000259" key="2">
    <source>
        <dbReference type="Pfam" id="PF07589"/>
    </source>
</evidence>
<accession>A0ABU9CJI3</accession>
<keyword evidence="1" id="KW-0732">Signal</keyword>
<feature type="signal peptide" evidence="1">
    <location>
        <begin position="1"/>
        <end position="24"/>
    </location>
</feature>
<reference evidence="3 4" key="1">
    <citation type="submission" date="2024-04" db="EMBL/GenBank/DDBJ databases">
        <title>Novel species of the genus Ideonella isolated from streams.</title>
        <authorList>
            <person name="Lu H."/>
        </authorList>
    </citation>
    <scope>NUCLEOTIDE SEQUENCE [LARGE SCALE GENOMIC DNA]</scope>
    <source>
        <strain evidence="3 4">DXS22W</strain>
    </source>
</reference>
<gene>
    <name evidence="3" type="ORF">AACH10_10200</name>
</gene>
<evidence type="ECO:0000256" key="1">
    <source>
        <dbReference type="SAM" id="SignalP"/>
    </source>
</evidence>
<evidence type="ECO:0000313" key="3">
    <source>
        <dbReference type="EMBL" id="MEK8050610.1"/>
    </source>
</evidence>
<feature type="domain" description="Ice-binding protein C-terminal" evidence="2">
    <location>
        <begin position="911"/>
        <end position="935"/>
    </location>
</feature>
<feature type="chain" id="PRO_5045491835" evidence="1">
    <location>
        <begin position="25"/>
        <end position="936"/>
    </location>
</feature>
<proteinExistence type="predicted"/>
<dbReference type="InterPro" id="IPR013424">
    <property type="entry name" value="Ice-binding_C"/>
</dbReference>
<keyword evidence="4" id="KW-1185">Reference proteome</keyword>
<dbReference type="RefSeq" id="WP_341410278.1">
    <property type="nucleotide sequence ID" value="NZ_JBBUTH010000004.1"/>
</dbReference>
<protein>
    <submittedName>
        <fullName evidence="3">PEP-CTERM sorting domain-containing protein</fullName>
    </submittedName>
</protein>